<protein>
    <submittedName>
        <fullName evidence="1">Uncharacterized protein</fullName>
    </submittedName>
</protein>
<gene>
    <name evidence="1" type="ORF">UFOVP1126_18</name>
    <name evidence="2" type="ORF">UFOVP1485_18</name>
    <name evidence="3" type="ORF">UFOVP1573_42</name>
</gene>
<organism evidence="1">
    <name type="scientific">uncultured Caudovirales phage</name>
    <dbReference type="NCBI Taxonomy" id="2100421"/>
    <lineage>
        <taxon>Viruses</taxon>
        <taxon>Duplodnaviria</taxon>
        <taxon>Heunggongvirae</taxon>
        <taxon>Uroviricota</taxon>
        <taxon>Caudoviricetes</taxon>
        <taxon>Peduoviridae</taxon>
        <taxon>Maltschvirus</taxon>
        <taxon>Maltschvirus maltsch</taxon>
    </lineage>
</organism>
<evidence type="ECO:0000313" key="2">
    <source>
        <dbReference type="EMBL" id="CAB4215419.1"/>
    </source>
</evidence>
<accession>A0A6J5QPB6</accession>
<dbReference type="EMBL" id="LR797069">
    <property type="protein sequence ID" value="CAB4184436.1"/>
    <property type="molecule type" value="Genomic_DNA"/>
</dbReference>
<evidence type="ECO:0000313" key="3">
    <source>
        <dbReference type="EMBL" id="CAB5230592.1"/>
    </source>
</evidence>
<proteinExistence type="predicted"/>
<dbReference type="EMBL" id="LR798419">
    <property type="protein sequence ID" value="CAB5230592.1"/>
    <property type="molecule type" value="Genomic_DNA"/>
</dbReference>
<evidence type="ECO:0000313" key="1">
    <source>
        <dbReference type="EMBL" id="CAB4184436.1"/>
    </source>
</evidence>
<reference evidence="1" key="1">
    <citation type="submission" date="2020-05" db="EMBL/GenBank/DDBJ databases">
        <authorList>
            <person name="Chiriac C."/>
            <person name="Salcher M."/>
            <person name="Ghai R."/>
            <person name="Kavagutti S V."/>
        </authorList>
    </citation>
    <scope>NUCLEOTIDE SEQUENCE</scope>
</reference>
<dbReference type="EMBL" id="LR797428">
    <property type="protein sequence ID" value="CAB4215419.1"/>
    <property type="molecule type" value="Genomic_DNA"/>
</dbReference>
<name>A0A6J5QPB6_9CAUD</name>
<sequence length="337" mass="34733">MPPAANAGNTIFSKLAAFKETTPGTIPTLTSGGRKLLVGGVGGVLSPNTTIELGAERSVALRNPLIATTGTIVSTEPTLSVSVPAISIGELPIWLSMTKTVSPSGTAAPYGWDYSYSMTAANSPTSYTLVATDGQQQFAVNYCLAESITIAADRSGLTSLSANLFGQTIAKNSATLADGTPASPFMAGRLWNCYQSGTVFPGTASGTAFTYLLDFTAEFNSGNTKQAYLAGTTSFSTNAESGPFTGTLSMTVSSTAAAVSVWYDSYQAATPVGVRLTWTNGTYSAHILAMVLPTSVQPMAGVEDGLTTYAVEGTLVYDPTSAKSLQIIVNSDLAALP</sequence>